<keyword evidence="10" id="KW-1185">Reference proteome</keyword>
<accession>A0AAE3JFZ0</accession>
<comment type="similarity">
    <text evidence="1 4 7">Belongs to the tRNA pseudouridine synthase TruA family.</text>
</comment>
<dbReference type="Pfam" id="PF01416">
    <property type="entry name" value="PseudoU_synth_1"/>
    <property type="match status" value="2"/>
</dbReference>
<feature type="active site" description="Nucleophile" evidence="4 5">
    <location>
        <position position="52"/>
    </location>
</feature>
<dbReference type="PIRSF" id="PIRSF001430">
    <property type="entry name" value="tRNA_psdUrid_synth"/>
    <property type="match status" value="1"/>
</dbReference>
<protein>
    <recommendedName>
        <fullName evidence="4">tRNA pseudouridine synthase A</fullName>
        <ecNumber evidence="4">5.4.99.12</ecNumber>
    </recommendedName>
    <alternativeName>
        <fullName evidence="4">tRNA pseudouridine(38-40) synthase</fullName>
    </alternativeName>
    <alternativeName>
        <fullName evidence="4">tRNA pseudouridylate synthase I</fullName>
    </alternativeName>
    <alternativeName>
        <fullName evidence="4">tRNA-uridine isomerase I</fullName>
    </alternativeName>
</protein>
<evidence type="ECO:0000313" key="10">
    <source>
        <dbReference type="Proteomes" id="UP001198182"/>
    </source>
</evidence>
<dbReference type="FunFam" id="3.30.70.580:FF:000001">
    <property type="entry name" value="tRNA pseudouridine synthase A"/>
    <property type="match status" value="1"/>
</dbReference>
<evidence type="ECO:0000259" key="8">
    <source>
        <dbReference type="Pfam" id="PF01416"/>
    </source>
</evidence>
<dbReference type="AlphaFoldDB" id="A0AAE3JFZ0"/>
<evidence type="ECO:0000256" key="2">
    <source>
        <dbReference type="ARBA" id="ARBA00022694"/>
    </source>
</evidence>
<dbReference type="InterPro" id="IPR020095">
    <property type="entry name" value="PsdUridine_synth_TruA_C"/>
</dbReference>
<evidence type="ECO:0000313" key="9">
    <source>
        <dbReference type="EMBL" id="MCC2231910.1"/>
    </source>
</evidence>
<evidence type="ECO:0000256" key="6">
    <source>
        <dbReference type="PIRSR" id="PIRSR001430-2"/>
    </source>
</evidence>
<dbReference type="PANTHER" id="PTHR11142">
    <property type="entry name" value="PSEUDOURIDYLATE SYNTHASE"/>
    <property type="match status" value="1"/>
</dbReference>
<dbReference type="Gene3D" id="3.30.70.660">
    <property type="entry name" value="Pseudouridine synthase I, catalytic domain, C-terminal subdomain"/>
    <property type="match status" value="1"/>
</dbReference>
<proteinExistence type="inferred from homology"/>
<evidence type="ECO:0000256" key="1">
    <source>
        <dbReference type="ARBA" id="ARBA00009375"/>
    </source>
</evidence>
<dbReference type="GO" id="GO:0003723">
    <property type="term" value="F:RNA binding"/>
    <property type="evidence" value="ECO:0007669"/>
    <property type="project" value="InterPro"/>
</dbReference>
<reference evidence="9" key="1">
    <citation type="submission" date="2021-10" db="EMBL/GenBank/DDBJ databases">
        <title>Anaerobic single-cell dispensing facilitates the cultivation of human gut bacteria.</title>
        <authorList>
            <person name="Afrizal A."/>
        </authorList>
    </citation>
    <scope>NUCLEOTIDE SEQUENCE</scope>
    <source>
        <strain evidence="9">CLA-AA-H215</strain>
    </source>
</reference>
<gene>
    <name evidence="4 9" type="primary">truA</name>
    <name evidence="9" type="ORF">LKD81_13035</name>
</gene>
<feature type="domain" description="Pseudouridine synthase I TruA alpha/beta" evidence="8">
    <location>
        <begin position="142"/>
        <end position="242"/>
    </location>
</feature>
<feature type="domain" description="Pseudouridine synthase I TruA alpha/beta" evidence="8">
    <location>
        <begin position="7"/>
        <end position="100"/>
    </location>
</feature>
<dbReference type="InterPro" id="IPR020094">
    <property type="entry name" value="TruA/RsuA/RluB/E/F_N"/>
</dbReference>
<dbReference type="RefSeq" id="WP_308454396.1">
    <property type="nucleotide sequence ID" value="NZ_JAJEQR010000044.1"/>
</dbReference>
<comment type="subunit">
    <text evidence="4">Homodimer.</text>
</comment>
<evidence type="ECO:0000256" key="3">
    <source>
        <dbReference type="ARBA" id="ARBA00023235"/>
    </source>
</evidence>
<evidence type="ECO:0000256" key="4">
    <source>
        <dbReference type="HAMAP-Rule" id="MF_00171"/>
    </source>
</evidence>
<comment type="caution">
    <text evidence="4">Lacks conserved residue(s) required for the propagation of feature annotation.</text>
</comment>
<comment type="caution">
    <text evidence="9">The sequence shown here is derived from an EMBL/GenBank/DDBJ whole genome shotgun (WGS) entry which is preliminary data.</text>
</comment>
<dbReference type="CDD" id="cd02570">
    <property type="entry name" value="PseudoU_synth_EcTruA"/>
    <property type="match status" value="1"/>
</dbReference>
<dbReference type="GO" id="GO:0160147">
    <property type="term" value="F:tRNA pseudouridine(38-40) synthase activity"/>
    <property type="evidence" value="ECO:0007669"/>
    <property type="project" value="UniProtKB-EC"/>
</dbReference>
<dbReference type="InterPro" id="IPR020097">
    <property type="entry name" value="PsdUridine_synth_TruA_a/b_dom"/>
</dbReference>
<sequence length="242" mass="27513">MNYRLLIQYDGTRYYGWQRQNSTDATIQGKIEVVLSRLEGRPVEIHGAGRTDAGVHALGQVANVHLTERPAEEIRNYLNRYLPEDIGIIEVKQVSERFHSRLNASEKVYVYRLATDPALHVFERKYMTPCEEPLDLGAMKEAAAYLVGEHDFQSFCTKKMKKSSVRKLEEIRLEQLLGEIRITYRGNGFLYNMVRILTGTLLEVGIGKLSPEDIPAILEAKERQKAGATAPAQGLCLKEVRY</sequence>
<keyword evidence="2 4" id="KW-0819">tRNA processing</keyword>
<name>A0AAE3JFZ0_9FIRM</name>
<comment type="catalytic activity">
    <reaction evidence="4 7">
        <text>uridine(38/39/40) in tRNA = pseudouridine(38/39/40) in tRNA</text>
        <dbReference type="Rhea" id="RHEA:22376"/>
        <dbReference type="Rhea" id="RHEA-COMP:10085"/>
        <dbReference type="Rhea" id="RHEA-COMP:10087"/>
        <dbReference type="ChEBI" id="CHEBI:65314"/>
        <dbReference type="ChEBI" id="CHEBI:65315"/>
        <dbReference type="EC" id="5.4.99.12"/>
    </reaction>
</comment>
<evidence type="ECO:0000256" key="5">
    <source>
        <dbReference type="PIRSR" id="PIRSR001430-1"/>
    </source>
</evidence>
<feature type="binding site" evidence="4 6">
    <location>
        <position position="109"/>
    </location>
    <ligand>
        <name>substrate</name>
    </ligand>
</feature>
<dbReference type="InterPro" id="IPR020103">
    <property type="entry name" value="PsdUridine_synth_cat_dom_sf"/>
</dbReference>
<evidence type="ECO:0000256" key="7">
    <source>
        <dbReference type="RuleBase" id="RU003792"/>
    </source>
</evidence>
<dbReference type="NCBIfam" id="TIGR00071">
    <property type="entry name" value="hisT_truA"/>
    <property type="match status" value="1"/>
</dbReference>
<dbReference type="Proteomes" id="UP001198182">
    <property type="component" value="Unassembled WGS sequence"/>
</dbReference>
<dbReference type="Gene3D" id="3.30.70.580">
    <property type="entry name" value="Pseudouridine synthase I, catalytic domain, N-terminal subdomain"/>
    <property type="match status" value="1"/>
</dbReference>
<organism evidence="9 10">
    <name type="scientific">Hominifimenecus microfluidus</name>
    <dbReference type="NCBI Taxonomy" id="2885348"/>
    <lineage>
        <taxon>Bacteria</taxon>
        <taxon>Bacillati</taxon>
        <taxon>Bacillota</taxon>
        <taxon>Clostridia</taxon>
        <taxon>Lachnospirales</taxon>
        <taxon>Lachnospiraceae</taxon>
        <taxon>Hominifimenecus</taxon>
    </lineage>
</organism>
<dbReference type="InterPro" id="IPR001406">
    <property type="entry name" value="PsdUridine_synth_TruA"/>
</dbReference>
<dbReference type="EC" id="5.4.99.12" evidence="4"/>
<dbReference type="HAMAP" id="MF_00171">
    <property type="entry name" value="TruA"/>
    <property type="match status" value="1"/>
</dbReference>
<dbReference type="SUPFAM" id="SSF55120">
    <property type="entry name" value="Pseudouridine synthase"/>
    <property type="match status" value="1"/>
</dbReference>
<keyword evidence="3 4" id="KW-0413">Isomerase</keyword>
<dbReference type="PANTHER" id="PTHR11142:SF22">
    <property type="entry name" value="TRNA PSEUDOURIDINE SYNTHASE A 2"/>
    <property type="match status" value="1"/>
</dbReference>
<comment type="function">
    <text evidence="4">Formation of pseudouridine at positions 38, 39 and 40 in the anticodon stem and loop of transfer RNAs.</text>
</comment>
<dbReference type="EMBL" id="JAJEQR010000044">
    <property type="protein sequence ID" value="MCC2231910.1"/>
    <property type="molecule type" value="Genomic_DNA"/>
</dbReference>
<dbReference type="GO" id="GO:0031119">
    <property type="term" value="P:tRNA pseudouridine synthesis"/>
    <property type="evidence" value="ECO:0007669"/>
    <property type="project" value="UniProtKB-UniRule"/>
</dbReference>